<evidence type="ECO:0000256" key="1">
    <source>
        <dbReference type="ARBA" id="ARBA00022679"/>
    </source>
</evidence>
<dbReference type="InterPro" id="IPR050134">
    <property type="entry name" value="NAD-dep_sirtuin_deacylases"/>
</dbReference>
<feature type="active site" description="Proton acceptor" evidence="4 5">
    <location>
        <position position="422"/>
    </location>
</feature>
<feature type="short sequence motif" description="DGA/G" evidence="6">
    <location>
        <begin position="213"/>
        <end position="215"/>
    </location>
</feature>
<feature type="binding site" evidence="4">
    <location>
        <begin position="514"/>
        <end position="516"/>
    </location>
    <ligand>
        <name>NAD(+)</name>
        <dbReference type="ChEBI" id="CHEBI:57540"/>
    </ligand>
</feature>
<evidence type="ECO:0000256" key="5">
    <source>
        <dbReference type="PROSITE-ProRule" id="PRU00236"/>
    </source>
</evidence>
<keyword evidence="2 4" id="KW-0520">NAD</keyword>
<keyword evidence="6" id="KW-0378">Hydrolase</keyword>
<comment type="function">
    <text evidence="4">NAD-dependent lysine deacetylase and desuccinylase that specifically removes acetyl and succinyl groups on target proteins. Modulates the activities of several proteins which are inactive in their acylated form.</text>
</comment>
<feature type="binding site" evidence="4 5">
    <location>
        <position position="430"/>
    </location>
    <ligand>
        <name>Zn(2+)</name>
        <dbReference type="ChEBI" id="CHEBI:29105"/>
    </ligand>
</feature>
<organism evidence="9 10">
    <name type="scientific">Parvularcula lutaonensis</name>
    <dbReference type="NCBI Taxonomy" id="491923"/>
    <lineage>
        <taxon>Bacteria</taxon>
        <taxon>Pseudomonadati</taxon>
        <taxon>Pseudomonadota</taxon>
        <taxon>Alphaproteobacteria</taxon>
        <taxon>Parvularculales</taxon>
        <taxon>Parvularculaceae</taxon>
        <taxon>Parvularcula</taxon>
    </lineage>
</organism>
<feature type="binding site" evidence="4 5">
    <location>
        <position position="433"/>
    </location>
    <ligand>
        <name>Zn(2+)</name>
        <dbReference type="ChEBI" id="CHEBI:29105"/>
    </ligand>
</feature>
<dbReference type="Pfam" id="PF02146">
    <property type="entry name" value="SIR2"/>
    <property type="match status" value="1"/>
</dbReference>
<dbReference type="Gene3D" id="3.30.1600.10">
    <property type="entry name" value="SIR2/SIRT2 'Small Domain"/>
    <property type="match status" value="1"/>
</dbReference>
<evidence type="ECO:0000259" key="7">
    <source>
        <dbReference type="PROSITE" id="PS50305"/>
    </source>
</evidence>
<feature type="binding site" evidence="4">
    <location>
        <begin position="404"/>
        <end position="407"/>
    </location>
    <ligand>
        <name>NAD(+)</name>
        <dbReference type="ChEBI" id="CHEBI:57540"/>
    </ligand>
</feature>
<keyword evidence="3 6" id="KW-0443">Lipid metabolism</keyword>
<evidence type="ECO:0000259" key="8">
    <source>
        <dbReference type="PROSITE" id="PS51635"/>
    </source>
</evidence>
<dbReference type="InterPro" id="IPR029035">
    <property type="entry name" value="DHS-like_NAD/FAD-binding_dom"/>
</dbReference>
<comment type="cofactor">
    <cofactor evidence="4">
        <name>Zn(2+)</name>
        <dbReference type="ChEBI" id="CHEBI:29105"/>
    </cofactor>
    <text evidence="4">Binds 1 zinc ion per subunit.</text>
</comment>
<keyword evidence="9" id="KW-0012">Acyltransferase</keyword>
<dbReference type="PROSITE" id="PS50305">
    <property type="entry name" value="SIRTUIN"/>
    <property type="match status" value="1"/>
</dbReference>
<protein>
    <recommendedName>
        <fullName evidence="4">NAD-dependent protein deacylase</fullName>
        <ecNumber evidence="4">2.3.1.286</ecNumber>
    </recommendedName>
    <alternativeName>
        <fullName evidence="4">Regulatory protein SIR2 homolog</fullName>
    </alternativeName>
</protein>
<dbReference type="EC" id="2.3.1.286" evidence="4"/>
<dbReference type="InterPro" id="IPR027546">
    <property type="entry name" value="Sirtuin_class_III"/>
</dbReference>
<feature type="binding site" evidence="4">
    <location>
        <position position="369"/>
    </location>
    <ligand>
        <name>substrate</name>
    </ligand>
</feature>
<sequence length="545" mass="60151">MSTTLAKSSAHAPDAGQPLRFDQLVLSGGGTRCFWQAGFLHRVRDEIGLEPSRISTVSGGAMVGAGFVARLGPDLLRLTKISFRHARNFHWPTSYLGFLPHEEQYRRVMEKVFDDEALEKIKNGPPIEVVLTELNARMPDGLSAAAGLVTYLIERAWKDSTDKHWTKKLGLKEYRACAREAAAEGRLPELILTAARIPPIFQFEHWDGRPVMDGGSISDAPMPSEETGNTLCLLASYFSFLPHRKGRYFIMPSRTIPTGKIDLTESKEIQEAWDLGEEDGEAFLEMWRKGELDWRRPQVASRHLGRYVCMMVHPMNIVVLTGAGISADSGVDTFRDPDGAWVKNDPMKVATPEGFAEDPARVHAFYNARRAQLPTVDPNPAHFALAELEAELVKAGGSFTLVTQNVDNLHQRAGSKRVLPIHGSLDKAECSACGHVTVWKDDLSTETPCPACGTTAMRPYIVWFGEIPRHFDEVEDAMMDADLFAAIGTSGSVYPAAGLVAFARERGIPRIELNLEPSDNAALFTENHYGKASEIVPAWVKTVLG</sequence>
<dbReference type="InterPro" id="IPR002641">
    <property type="entry name" value="PNPLA_dom"/>
</dbReference>
<feature type="active site" description="Proton acceptor" evidence="6">
    <location>
        <position position="213"/>
    </location>
</feature>
<evidence type="ECO:0000256" key="6">
    <source>
        <dbReference type="PROSITE-ProRule" id="PRU01161"/>
    </source>
</evidence>
<evidence type="ECO:0000256" key="2">
    <source>
        <dbReference type="ARBA" id="ARBA00023027"/>
    </source>
</evidence>
<dbReference type="PANTHER" id="PTHR11085">
    <property type="entry name" value="NAD-DEPENDENT PROTEIN DEACYLASE SIRTUIN-5, MITOCHONDRIAL-RELATED"/>
    <property type="match status" value="1"/>
</dbReference>
<comment type="domain">
    <text evidence="4">2 residues (Tyr-366 and Arg-369) present in a large hydrophobic pocket are probably involved in substrate specificity. They are important for desuccinylation activity, but dispensable for deacetylation activity.</text>
</comment>
<dbReference type="InterPro" id="IPR016035">
    <property type="entry name" value="Acyl_Trfase/lysoPLipase"/>
</dbReference>
<dbReference type="PANTHER" id="PTHR11085:SF4">
    <property type="entry name" value="NAD-DEPENDENT PROTEIN DEACYLASE"/>
    <property type="match status" value="1"/>
</dbReference>
<feature type="active site" description="Nucleophile" evidence="6">
    <location>
        <position position="58"/>
    </location>
</feature>
<keyword evidence="10" id="KW-1185">Reference proteome</keyword>
<dbReference type="Gene3D" id="3.40.50.1220">
    <property type="entry name" value="TPP-binding domain"/>
    <property type="match status" value="1"/>
</dbReference>
<evidence type="ECO:0000313" key="10">
    <source>
        <dbReference type="Proteomes" id="UP001595607"/>
    </source>
</evidence>
<dbReference type="InterPro" id="IPR026591">
    <property type="entry name" value="Sirtuin_cat_small_dom_sf"/>
</dbReference>
<feature type="binding site" evidence="4 5">
    <location>
        <position position="449"/>
    </location>
    <ligand>
        <name>Zn(2+)</name>
        <dbReference type="ChEBI" id="CHEBI:29105"/>
    </ligand>
</feature>
<reference evidence="10" key="1">
    <citation type="journal article" date="2019" name="Int. J. Syst. Evol. Microbiol.">
        <title>The Global Catalogue of Microorganisms (GCM) 10K type strain sequencing project: providing services to taxonomists for standard genome sequencing and annotation.</title>
        <authorList>
            <consortium name="The Broad Institute Genomics Platform"/>
            <consortium name="The Broad Institute Genome Sequencing Center for Infectious Disease"/>
            <person name="Wu L."/>
            <person name="Ma J."/>
        </authorList>
    </citation>
    <scope>NUCLEOTIDE SEQUENCE [LARGE SCALE GENOMIC DNA]</scope>
    <source>
        <strain evidence="10">KCTC 22245</strain>
    </source>
</reference>
<dbReference type="EMBL" id="JBHRVA010000002">
    <property type="protein sequence ID" value="MFC3301565.1"/>
    <property type="molecule type" value="Genomic_DNA"/>
</dbReference>
<comment type="similarity">
    <text evidence="4">Belongs to the sirtuin family. Class III subfamily.</text>
</comment>
<dbReference type="InterPro" id="IPR003000">
    <property type="entry name" value="Sirtuin"/>
</dbReference>
<dbReference type="Pfam" id="PF01734">
    <property type="entry name" value="Patatin"/>
    <property type="match status" value="1"/>
</dbReference>
<evidence type="ECO:0000256" key="3">
    <source>
        <dbReference type="ARBA" id="ARBA00023098"/>
    </source>
</evidence>
<comment type="catalytic activity">
    <reaction evidence="4">
        <text>N(6)-succinyl-L-lysyl-[protein] + NAD(+) + H2O = 2''-O-succinyl-ADP-D-ribose + nicotinamide + L-lysyl-[protein]</text>
        <dbReference type="Rhea" id="RHEA:47668"/>
        <dbReference type="Rhea" id="RHEA-COMP:9752"/>
        <dbReference type="Rhea" id="RHEA-COMP:11877"/>
        <dbReference type="ChEBI" id="CHEBI:15377"/>
        <dbReference type="ChEBI" id="CHEBI:17154"/>
        <dbReference type="ChEBI" id="CHEBI:29969"/>
        <dbReference type="ChEBI" id="CHEBI:57540"/>
        <dbReference type="ChEBI" id="CHEBI:87830"/>
        <dbReference type="ChEBI" id="CHEBI:87832"/>
    </reaction>
</comment>
<keyword evidence="6" id="KW-0442">Lipid degradation</keyword>
<dbReference type="PROSITE" id="PS51635">
    <property type="entry name" value="PNPLA"/>
    <property type="match status" value="1"/>
</dbReference>
<dbReference type="SUPFAM" id="SSF52467">
    <property type="entry name" value="DHS-like NAD/FAD-binding domain"/>
    <property type="match status" value="1"/>
</dbReference>
<dbReference type="InterPro" id="IPR026590">
    <property type="entry name" value="Ssirtuin_cat_dom"/>
</dbReference>
<feature type="binding site" evidence="4">
    <location>
        <begin position="488"/>
        <end position="490"/>
    </location>
    <ligand>
        <name>NAD(+)</name>
        <dbReference type="ChEBI" id="CHEBI:57540"/>
    </ligand>
</feature>
<comment type="catalytic activity">
    <reaction evidence="4">
        <text>N(6)-acetyl-L-lysyl-[protein] + NAD(+) + H2O = 2''-O-acetyl-ADP-D-ribose + nicotinamide + L-lysyl-[protein]</text>
        <dbReference type="Rhea" id="RHEA:43636"/>
        <dbReference type="Rhea" id="RHEA-COMP:9752"/>
        <dbReference type="Rhea" id="RHEA-COMP:10731"/>
        <dbReference type="ChEBI" id="CHEBI:15377"/>
        <dbReference type="ChEBI" id="CHEBI:17154"/>
        <dbReference type="ChEBI" id="CHEBI:29969"/>
        <dbReference type="ChEBI" id="CHEBI:57540"/>
        <dbReference type="ChEBI" id="CHEBI:61930"/>
        <dbReference type="ChEBI" id="CHEBI:83767"/>
        <dbReference type="EC" id="2.3.1.286"/>
    </reaction>
</comment>
<dbReference type="GO" id="GO:0034979">
    <property type="term" value="F:NAD-dependent protein lysine deacetylase activity"/>
    <property type="evidence" value="ECO:0007669"/>
    <property type="project" value="UniProtKB-EC"/>
</dbReference>
<feature type="binding site" evidence="4">
    <location>
        <position position="366"/>
    </location>
    <ligand>
        <name>substrate</name>
    </ligand>
</feature>
<feature type="domain" description="PNPLA" evidence="8">
    <location>
        <begin position="24"/>
        <end position="228"/>
    </location>
</feature>
<name>A0ABV7M8A9_9PROT</name>
<dbReference type="RefSeq" id="WP_189572799.1">
    <property type="nucleotide sequence ID" value="NZ_BMXU01000001.1"/>
</dbReference>
<keyword evidence="4" id="KW-0963">Cytoplasm</keyword>
<feature type="binding site" evidence="4">
    <location>
        <position position="532"/>
    </location>
    <ligand>
        <name>NAD(+)</name>
        <dbReference type="ChEBI" id="CHEBI:57540"/>
    </ligand>
</feature>
<evidence type="ECO:0000313" key="9">
    <source>
        <dbReference type="EMBL" id="MFC3301565.1"/>
    </source>
</evidence>
<feature type="binding site" evidence="4 5">
    <location>
        <position position="452"/>
    </location>
    <ligand>
        <name>Zn(2+)</name>
        <dbReference type="ChEBI" id="CHEBI:29105"/>
    </ligand>
</feature>
<dbReference type="HAMAP" id="MF_01121">
    <property type="entry name" value="Sirtuin_ClassIII"/>
    <property type="match status" value="1"/>
</dbReference>
<feature type="domain" description="Deacetylase sirtuin-type" evidence="7">
    <location>
        <begin position="294"/>
        <end position="545"/>
    </location>
</feature>
<dbReference type="SUPFAM" id="SSF52151">
    <property type="entry name" value="FabD/lysophospholipase-like"/>
    <property type="match status" value="1"/>
</dbReference>
<dbReference type="CDD" id="cd01412">
    <property type="entry name" value="SIRT5_Af1_CobB"/>
    <property type="match status" value="1"/>
</dbReference>
<keyword evidence="4 5" id="KW-0479">Metal-binding</keyword>
<gene>
    <name evidence="4" type="primary">cobB</name>
    <name evidence="9" type="ORF">ACFONP_02315</name>
</gene>
<keyword evidence="1 9" id="KW-0808">Transferase</keyword>
<dbReference type="Proteomes" id="UP001595607">
    <property type="component" value="Unassembled WGS sequence"/>
</dbReference>
<accession>A0ABV7M8A9</accession>
<comment type="subcellular location">
    <subcellularLocation>
        <location evidence="4">Cytoplasm</location>
    </subcellularLocation>
</comment>
<keyword evidence="4 5" id="KW-0862">Zinc</keyword>
<comment type="caution">
    <text evidence="9">The sequence shown here is derived from an EMBL/GenBank/DDBJ whole genome shotgun (WGS) entry which is preliminary data.</text>
</comment>
<evidence type="ECO:0000256" key="4">
    <source>
        <dbReference type="HAMAP-Rule" id="MF_01121"/>
    </source>
</evidence>
<dbReference type="Gene3D" id="3.40.1090.10">
    <property type="entry name" value="Cytosolic phospholipase A2 catalytic domain"/>
    <property type="match status" value="1"/>
</dbReference>
<feature type="binding site" evidence="4">
    <location>
        <begin position="322"/>
        <end position="341"/>
    </location>
    <ligand>
        <name>NAD(+)</name>
        <dbReference type="ChEBI" id="CHEBI:57540"/>
    </ligand>
</feature>
<proteinExistence type="inferred from homology"/>
<comment type="caution">
    <text evidence="6">Lacks conserved residue(s) required for the propagation of feature annotation.</text>
</comment>